<dbReference type="PANTHER" id="PTHR43701:SF2">
    <property type="entry name" value="MEMBRANE TRANSPORTER PROTEIN YJNA-RELATED"/>
    <property type="match status" value="1"/>
</dbReference>
<evidence type="ECO:0000256" key="3">
    <source>
        <dbReference type="ARBA" id="ARBA00022989"/>
    </source>
</evidence>
<evidence type="ECO:0000256" key="5">
    <source>
        <dbReference type="SAM" id="Phobius"/>
    </source>
</evidence>
<feature type="transmembrane region" description="Helical" evidence="5">
    <location>
        <begin position="236"/>
        <end position="256"/>
    </location>
</feature>
<evidence type="ECO:0000256" key="2">
    <source>
        <dbReference type="ARBA" id="ARBA00022692"/>
    </source>
</evidence>
<evidence type="ECO:0008006" key="7">
    <source>
        <dbReference type="Google" id="ProtNLM"/>
    </source>
</evidence>
<reference evidence="6" key="1">
    <citation type="submission" date="2018-05" db="EMBL/GenBank/DDBJ databases">
        <authorList>
            <person name="Lanie J.A."/>
            <person name="Ng W.-L."/>
            <person name="Kazmierczak K.M."/>
            <person name="Andrzejewski T.M."/>
            <person name="Davidsen T.M."/>
            <person name="Wayne K.J."/>
            <person name="Tettelin H."/>
            <person name="Glass J.I."/>
            <person name="Rusch D."/>
            <person name="Podicherti R."/>
            <person name="Tsui H.-C.T."/>
            <person name="Winkler M.E."/>
        </authorList>
    </citation>
    <scope>NUCLEOTIDE SEQUENCE</scope>
</reference>
<dbReference type="InterPro" id="IPR002781">
    <property type="entry name" value="TM_pro_TauE-like"/>
</dbReference>
<feature type="transmembrane region" description="Helical" evidence="5">
    <location>
        <begin position="262"/>
        <end position="284"/>
    </location>
</feature>
<organism evidence="6">
    <name type="scientific">marine metagenome</name>
    <dbReference type="NCBI Taxonomy" id="408172"/>
    <lineage>
        <taxon>unclassified sequences</taxon>
        <taxon>metagenomes</taxon>
        <taxon>ecological metagenomes</taxon>
    </lineage>
</organism>
<dbReference type="EMBL" id="UINC01022632">
    <property type="protein sequence ID" value="SVA92653.1"/>
    <property type="molecule type" value="Genomic_DNA"/>
</dbReference>
<proteinExistence type="predicted"/>
<dbReference type="GO" id="GO:0016020">
    <property type="term" value="C:membrane"/>
    <property type="evidence" value="ECO:0007669"/>
    <property type="project" value="UniProtKB-SubCell"/>
</dbReference>
<feature type="transmembrane region" description="Helical" evidence="5">
    <location>
        <begin position="123"/>
        <end position="141"/>
    </location>
</feature>
<sequence>MELNFSDLLAIPLSDLRLPSDVLLWKALLLTVISLLVGVLGGFVGLALGTIRLPAMLLFGIPAPIAGGTNIMVSSLSSLSGAIRHWKAGRVDMRIVLVMGVPAFAGAFVGGFASGIIHEGVLLFLAGLLVLWQGVEFVVIYRNRVKSGQSASPLFGAGLEGSKGLFTKGRISAEAGIGLGVGLLGGSVGLILGSIRLPALVRVLKVDPRIAAGTNLFIGFFMGTVGWVGHATQGKVDYPLLVLMGSFAMAGSWYGAKLTGRVNLNTLILVMGFVLLIVGLLLAYRGTVPLM</sequence>
<dbReference type="PANTHER" id="PTHR43701">
    <property type="entry name" value="MEMBRANE TRANSPORTER PROTEIN MJ0441-RELATED"/>
    <property type="match status" value="1"/>
</dbReference>
<comment type="subcellular location">
    <subcellularLocation>
        <location evidence="1">Membrane</location>
        <topology evidence="1">Multi-pass membrane protein</topology>
    </subcellularLocation>
</comment>
<evidence type="ECO:0000256" key="4">
    <source>
        <dbReference type="ARBA" id="ARBA00023136"/>
    </source>
</evidence>
<keyword evidence="3 5" id="KW-1133">Transmembrane helix</keyword>
<accession>A0A381ZV86</accession>
<gene>
    <name evidence="6" type="ORF">METZ01_LOCUS145507</name>
</gene>
<evidence type="ECO:0000313" key="6">
    <source>
        <dbReference type="EMBL" id="SVA92653.1"/>
    </source>
</evidence>
<feature type="transmembrane region" description="Helical" evidence="5">
    <location>
        <begin position="175"/>
        <end position="197"/>
    </location>
</feature>
<dbReference type="AlphaFoldDB" id="A0A381ZV86"/>
<name>A0A381ZV86_9ZZZZ</name>
<feature type="transmembrane region" description="Helical" evidence="5">
    <location>
        <begin position="209"/>
        <end position="229"/>
    </location>
</feature>
<protein>
    <recommendedName>
        <fullName evidence="7">Membrane transporter protein</fullName>
    </recommendedName>
</protein>
<dbReference type="InterPro" id="IPR051598">
    <property type="entry name" value="TSUP/Inactive_protease-like"/>
</dbReference>
<keyword evidence="4 5" id="KW-0472">Membrane</keyword>
<feature type="transmembrane region" description="Helical" evidence="5">
    <location>
        <begin position="27"/>
        <end position="51"/>
    </location>
</feature>
<evidence type="ECO:0000256" key="1">
    <source>
        <dbReference type="ARBA" id="ARBA00004141"/>
    </source>
</evidence>
<dbReference type="Pfam" id="PF01925">
    <property type="entry name" value="TauE"/>
    <property type="match status" value="1"/>
</dbReference>
<feature type="transmembrane region" description="Helical" evidence="5">
    <location>
        <begin position="95"/>
        <end position="117"/>
    </location>
</feature>
<keyword evidence="2 5" id="KW-0812">Transmembrane</keyword>